<proteinExistence type="predicted"/>
<sequence length="46" mass="5019">MTLNADRKASGVRVAGVATVRSRFIGALRDDPRSRQEFLALTGTTR</sequence>
<dbReference type="GO" id="GO:0003934">
    <property type="term" value="F:GTP cyclohydrolase I activity"/>
    <property type="evidence" value="ECO:0007669"/>
    <property type="project" value="UniProtKB-EC"/>
</dbReference>
<evidence type="ECO:0000313" key="1">
    <source>
        <dbReference type="EMBL" id="CAA9413365.1"/>
    </source>
</evidence>
<accession>A0A6J4PI12</accession>
<dbReference type="EC" id="3.5.4.16" evidence="1"/>
<protein>
    <submittedName>
        <fullName evidence="1">GTP cyclohydrolase I type 1</fullName>
        <ecNumber evidence="1">3.5.4.16</ecNumber>
    </submittedName>
</protein>
<gene>
    <name evidence="1" type="ORF">AVDCRST_MAG75-2904</name>
</gene>
<name>A0A6J4PI12_9ACTN</name>
<organism evidence="1">
    <name type="scientific">uncultured Propionibacteriaceae bacterium</name>
    <dbReference type="NCBI Taxonomy" id="257457"/>
    <lineage>
        <taxon>Bacteria</taxon>
        <taxon>Bacillati</taxon>
        <taxon>Actinomycetota</taxon>
        <taxon>Actinomycetes</taxon>
        <taxon>Propionibacteriales</taxon>
        <taxon>Propionibacteriaceae</taxon>
        <taxon>environmental samples</taxon>
    </lineage>
</organism>
<dbReference type="EMBL" id="CADCUO010000206">
    <property type="protein sequence ID" value="CAA9413365.1"/>
    <property type="molecule type" value="Genomic_DNA"/>
</dbReference>
<reference evidence="1" key="1">
    <citation type="submission" date="2020-02" db="EMBL/GenBank/DDBJ databases">
        <authorList>
            <person name="Meier V. D."/>
        </authorList>
    </citation>
    <scope>NUCLEOTIDE SEQUENCE</scope>
    <source>
        <strain evidence="1">AVDCRST_MAG75</strain>
    </source>
</reference>
<dbReference type="AlphaFoldDB" id="A0A6J4PI12"/>
<keyword evidence="1" id="KW-0378">Hydrolase</keyword>